<evidence type="ECO:0000313" key="1">
    <source>
        <dbReference type="EMBL" id="KOB86731.1"/>
    </source>
</evidence>
<accession>A0A0L7M1D4</accession>
<proteinExistence type="predicted"/>
<feature type="non-terminal residue" evidence="1">
    <location>
        <position position="1"/>
    </location>
</feature>
<dbReference type="KEGG" id="pfd:PFDG_02614"/>
<gene>
    <name evidence="1" type="ORF">PFDG_02614</name>
</gene>
<reference evidence="2" key="1">
    <citation type="submission" date="2006-09" db="EMBL/GenBank/DDBJ databases">
        <title>Annotation of Plasmodium falciparum Dd2.</title>
        <authorList>
            <consortium name="The Broad Institute Genome Sequencing Platform"/>
            <person name="Volkman S.K."/>
            <person name="Neafsey D.E."/>
            <person name="Dash A.P."/>
            <person name="Chitnis C.E."/>
            <person name="Hartl D.L."/>
            <person name="Young S.K."/>
            <person name="Zeng Q."/>
            <person name="Koehrsen M."/>
            <person name="Alvarado L."/>
            <person name="Berlin A."/>
            <person name="Borenstein D."/>
            <person name="Chapman S.B."/>
            <person name="Chen Z."/>
            <person name="Engels R."/>
            <person name="Freedman E."/>
            <person name="Gellesch M."/>
            <person name="Goldberg J."/>
            <person name="Griggs A."/>
            <person name="Gujja S."/>
            <person name="Heilman E.R."/>
            <person name="Heiman D.I."/>
            <person name="Howarth C."/>
            <person name="Jen D."/>
            <person name="Larson L."/>
            <person name="Mehta T."/>
            <person name="Neiman D."/>
            <person name="Park D."/>
            <person name="Pearson M."/>
            <person name="Roberts A."/>
            <person name="Saif S."/>
            <person name="Shea T."/>
            <person name="Shenoy N."/>
            <person name="Sisk P."/>
            <person name="Stolte C."/>
            <person name="Sykes S."/>
            <person name="Walk T."/>
            <person name="White J."/>
            <person name="Yandava C."/>
            <person name="Haas B."/>
            <person name="Henn M.R."/>
            <person name="Nusbaum C."/>
            <person name="Birren B."/>
        </authorList>
    </citation>
    <scope>NUCLEOTIDE SEQUENCE [LARGE SCALE GENOMIC DNA]</scope>
</reference>
<reference evidence="2" key="2">
    <citation type="submission" date="2006-09" db="EMBL/GenBank/DDBJ databases">
        <title>The genome sequence of Plasmodium falciparum Dd2.</title>
        <authorList>
            <consortium name="The Broad Institute Genome Sequencing Platform"/>
            <person name="Birren B."/>
            <person name="Lander E."/>
            <person name="Galagan J."/>
            <person name="Nusbaum C."/>
            <person name="Devon K."/>
            <person name="Henn M."/>
            <person name="Jaffe D."/>
            <person name="Butler J."/>
            <person name="Alvarez P."/>
            <person name="Gnerre S."/>
            <person name="Grabherr M."/>
            <person name="Kleber M."/>
            <person name="Mauceli E."/>
            <person name="Brockman W."/>
            <person name="MacCallum I.A."/>
            <person name="Rounsley S."/>
            <person name="Young S."/>
            <person name="LaButti K."/>
            <person name="Pushparaj V."/>
            <person name="DeCaprio D."/>
            <person name="Crawford M."/>
            <person name="Koehrsen M."/>
            <person name="Engels R."/>
            <person name="Montgomery P."/>
            <person name="Pearson M."/>
            <person name="Howarth C."/>
            <person name="Larson L."/>
            <person name="Luoma S."/>
            <person name="White J."/>
            <person name="Kodira C."/>
            <person name="Zeng Q."/>
            <person name="O'Leary S."/>
            <person name="Yandava C."/>
            <person name="Alvarado L."/>
            <person name="Wirth D."/>
            <person name="Volkman S."/>
            <person name="Hartl D."/>
        </authorList>
    </citation>
    <scope>NUCLEOTIDE SEQUENCE [LARGE SCALE GENOMIC DNA]</scope>
</reference>
<dbReference type="AlphaFoldDB" id="A0A0L7M1D4"/>
<sequence>FLLLFCLSKWYGKKLVLPFNGEV</sequence>
<organism evidence="1 2">
    <name type="scientific">Plasmodium falciparum (isolate Dd2)</name>
    <dbReference type="NCBI Taxonomy" id="57267"/>
    <lineage>
        <taxon>Eukaryota</taxon>
        <taxon>Sar</taxon>
        <taxon>Alveolata</taxon>
        <taxon>Apicomplexa</taxon>
        <taxon>Aconoidasida</taxon>
        <taxon>Haemosporida</taxon>
        <taxon>Plasmodiidae</taxon>
        <taxon>Plasmodium</taxon>
        <taxon>Plasmodium (Laverania)</taxon>
    </lineage>
</organism>
<protein>
    <submittedName>
        <fullName evidence="1">ER lumen protein retaining receptor</fullName>
    </submittedName>
</protein>
<dbReference type="Proteomes" id="UP000054282">
    <property type="component" value="Unassembled WGS sequence"/>
</dbReference>
<dbReference type="EMBL" id="DS016356">
    <property type="protein sequence ID" value="KOB86731.1"/>
    <property type="molecule type" value="Genomic_DNA"/>
</dbReference>
<keyword evidence="1" id="KW-0675">Receptor</keyword>
<evidence type="ECO:0000313" key="2">
    <source>
        <dbReference type="Proteomes" id="UP000054282"/>
    </source>
</evidence>
<name>A0A0L7M1D4_PLAF4</name>